<gene>
    <name evidence="1" type="ORF">AX13_17295</name>
</gene>
<dbReference type="EMBL" id="JBOK01000008">
    <property type="protein sequence ID" value="EXU80328.1"/>
    <property type="molecule type" value="Genomic_DNA"/>
</dbReference>
<protein>
    <recommendedName>
        <fullName evidence="3">DUF1513 domain-containing protein</fullName>
    </recommendedName>
</protein>
<evidence type="ECO:0000313" key="1">
    <source>
        <dbReference type="EMBL" id="EXU80328.1"/>
    </source>
</evidence>
<dbReference type="AlphaFoldDB" id="A0A014NLI5"/>
<keyword evidence="2" id="KW-1185">Reference proteome</keyword>
<dbReference type="PROSITE" id="PS51318">
    <property type="entry name" value="TAT"/>
    <property type="match status" value="1"/>
</dbReference>
<dbReference type="InterPro" id="IPR008311">
    <property type="entry name" value="UCP028101"/>
</dbReference>
<dbReference type="InterPro" id="IPR006311">
    <property type="entry name" value="TAT_signal"/>
</dbReference>
<name>A0A014NLI5_9BURK</name>
<organism evidence="1 2">
    <name type="scientific">Comamonas aquatica DA1877</name>
    <dbReference type="NCBI Taxonomy" id="1457173"/>
    <lineage>
        <taxon>Bacteria</taxon>
        <taxon>Pseudomonadati</taxon>
        <taxon>Pseudomonadota</taxon>
        <taxon>Betaproteobacteria</taxon>
        <taxon>Burkholderiales</taxon>
        <taxon>Comamonadaceae</taxon>
        <taxon>Comamonas</taxon>
    </lineage>
</organism>
<dbReference type="Pfam" id="PF07433">
    <property type="entry name" value="DUF1513"/>
    <property type="match status" value="1"/>
</dbReference>
<dbReference type="Proteomes" id="UP000020766">
    <property type="component" value="Unassembled WGS sequence"/>
</dbReference>
<dbReference type="SUPFAM" id="SSF63829">
    <property type="entry name" value="Calcium-dependent phosphotriesterase"/>
    <property type="match status" value="1"/>
</dbReference>
<accession>A0A014NLI5</accession>
<proteinExistence type="predicted"/>
<sequence length="388" mass="42753">MPTVTEPASRTRRQWLQGMALLAAWPTHPWAQAAQPPRWAAAWAVGPDLFVGVLQAPATATDRLQVVQAHAIPTRAHGMTQLADGRLLFASRRPGDWLLQLHPDGRAHWHWIEPDRAFNGHVIASADGRQLYTTETDLADSQGLIGVRDAQTLEKIAEWRTGGMDPHQLLLDRDGSLVVANGGIPTQPETGRRKLRLDHMDSSIVRLRPQDQGALAGQWQLPDPRLSLRHLAWGPAVAWNPSQRWLGIALQAEHDLAEDKLYAPVLALFDGQRLHTAHRPTGAPWQGYGGDISSDGHLFAVSCPRADVLSWWQPPATPNALARCLRQDAQAGVYSLSNPSVIQPLQPPRAPVWSAGTQQVLQWPGQTAIGRSDHLALDNHWVQLPPQL</sequence>
<dbReference type="PATRIC" id="fig|1457173.3.peg.1707"/>
<dbReference type="STRING" id="225991.MA05_00350"/>
<dbReference type="RefSeq" id="WP_043382739.1">
    <property type="nucleotide sequence ID" value="NZ_JBOK01000008.1"/>
</dbReference>
<dbReference type="Gene3D" id="2.130.10.10">
    <property type="entry name" value="YVTN repeat-like/Quinoprotein amine dehydrogenase"/>
    <property type="match status" value="1"/>
</dbReference>
<evidence type="ECO:0008006" key="3">
    <source>
        <dbReference type="Google" id="ProtNLM"/>
    </source>
</evidence>
<reference evidence="1 2" key="1">
    <citation type="submission" date="2014-01" db="EMBL/GenBank/DDBJ databases">
        <title>Interspecies Systems Biology Uncovers Metabolites Affecting C. elegans Gene Expression and Life History Traits.</title>
        <authorList>
            <person name="Watson E."/>
            <person name="Macneil L.T."/>
            <person name="Ritter A.D."/>
            <person name="Yilmaz L.S."/>
            <person name="Rosebrock A.P."/>
            <person name="Caudy A.A."/>
            <person name="Walhout A.J."/>
        </authorList>
    </citation>
    <scope>NUCLEOTIDE SEQUENCE [LARGE SCALE GENOMIC DNA]</scope>
    <source>
        <strain evidence="1 2">DA1877</strain>
    </source>
</reference>
<evidence type="ECO:0000313" key="2">
    <source>
        <dbReference type="Proteomes" id="UP000020766"/>
    </source>
</evidence>
<comment type="caution">
    <text evidence="1">The sequence shown here is derived from an EMBL/GenBank/DDBJ whole genome shotgun (WGS) entry which is preliminary data.</text>
</comment>
<dbReference type="InterPro" id="IPR015943">
    <property type="entry name" value="WD40/YVTN_repeat-like_dom_sf"/>
</dbReference>